<keyword evidence="1" id="KW-0812">Transmembrane</keyword>
<dbReference type="Proteomes" id="UP000236173">
    <property type="component" value="Unassembled WGS sequence"/>
</dbReference>
<dbReference type="AlphaFoldDB" id="A0A2H5XA61"/>
<accession>A0A2H5XA61</accession>
<gene>
    <name evidence="2" type="ORF">HRbin17_00582</name>
</gene>
<keyword evidence="1" id="KW-0472">Membrane</keyword>
<keyword evidence="1" id="KW-1133">Transmembrane helix</keyword>
<dbReference type="EMBL" id="BEHT01000006">
    <property type="protein sequence ID" value="GBC98086.1"/>
    <property type="molecule type" value="Genomic_DNA"/>
</dbReference>
<organism evidence="2 3">
    <name type="scientific">Candidatus Fervidibacter japonicus</name>
    <dbReference type="NCBI Taxonomy" id="2035412"/>
    <lineage>
        <taxon>Bacteria</taxon>
        <taxon>Candidatus Fervidibacterota</taxon>
        <taxon>Candidatus Fervidibacter</taxon>
    </lineage>
</organism>
<evidence type="ECO:0000313" key="3">
    <source>
        <dbReference type="Proteomes" id="UP000236173"/>
    </source>
</evidence>
<feature type="transmembrane region" description="Helical" evidence="1">
    <location>
        <begin position="7"/>
        <end position="26"/>
    </location>
</feature>
<sequence length="177" mass="21304">MKGWRNIKFLSIVSIVIVVAVCLLFTKHSKQINAFHWELRYEDSALKRRGFYRVWSDGETRYRLEVWESEGKIIYLCDLKEGWVYRLNPAYRVGEKHSKNSRMFALISTFCLSTPQEVQRLFRQPKQGVKRVKRWGRIWESWAKGPEVYWLHIQGQIKVPDSYFQVPKGYIVKRFPW</sequence>
<comment type="caution">
    <text evidence="2">The sequence shown here is derived from an EMBL/GenBank/DDBJ whole genome shotgun (WGS) entry which is preliminary data.</text>
</comment>
<name>A0A2H5XA61_9BACT</name>
<reference evidence="3" key="1">
    <citation type="submission" date="2017-09" db="EMBL/GenBank/DDBJ databases">
        <title>Metaegenomics of thermophilic ammonia-oxidizing enrichment culture.</title>
        <authorList>
            <person name="Kato S."/>
            <person name="Suzuki K."/>
        </authorList>
    </citation>
    <scope>NUCLEOTIDE SEQUENCE [LARGE SCALE GENOMIC DNA]</scope>
</reference>
<proteinExistence type="predicted"/>
<evidence type="ECO:0000313" key="2">
    <source>
        <dbReference type="EMBL" id="GBC98086.1"/>
    </source>
</evidence>
<evidence type="ECO:0000256" key="1">
    <source>
        <dbReference type="SAM" id="Phobius"/>
    </source>
</evidence>
<protein>
    <submittedName>
        <fullName evidence="2">Uncharacterized protein</fullName>
    </submittedName>
</protein>